<evidence type="ECO:0000313" key="2">
    <source>
        <dbReference type="Proteomes" id="UP000326178"/>
    </source>
</evidence>
<accession>A0A5J6FDX0</accession>
<protein>
    <submittedName>
        <fullName evidence="1">Zinc ribbon domain-containing protein</fullName>
    </submittedName>
</protein>
<keyword evidence="2" id="KW-1185">Reference proteome</keyword>
<dbReference type="OrthoDB" id="8451629at2"/>
<dbReference type="Gene3D" id="2.60.120.10">
    <property type="entry name" value="Jelly Rolls"/>
    <property type="match status" value="1"/>
</dbReference>
<sequence>MNATPLVLAVLDELLASAAPDERGALWHLAEQGRELDANLVRLPPGAGVGEHQEDALDVLLVVLSGGGILRTQGTGTLDLSPTTVLWLPRTSRRALEAGEDGLAYLTVHRRRPGLMIKPSAPAAATAPRAVTPPAATAPPAVAVPPTAYEGGEAPCMLDLVCPECGRLSADRAPRFCSACGEPFPER</sequence>
<reference evidence="1 2" key="1">
    <citation type="submission" date="2017-09" db="EMBL/GenBank/DDBJ databases">
        <authorList>
            <person name="Lee N."/>
            <person name="Cho B.-K."/>
        </authorList>
    </citation>
    <scope>NUCLEOTIDE SEQUENCE [LARGE SCALE GENOMIC DNA]</scope>
    <source>
        <strain evidence="1 2">ATCC 12769</strain>
    </source>
</reference>
<dbReference type="Proteomes" id="UP000326178">
    <property type="component" value="Chromosome"/>
</dbReference>
<name>A0A5J6FDX0_9ACTN</name>
<dbReference type="SUPFAM" id="SSF51182">
    <property type="entry name" value="RmlC-like cupins"/>
    <property type="match status" value="1"/>
</dbReference>
<dbReference type="RefSeq" id="WP_150488390.1">
    <property type="nucleotide sequence ID" value="NZ_BMUV01000020.1"/>
</dbReference>
<dbReference type="AlphaFoldDB" id="A0A5J6FDX0"/>
<gene>
    <name evidence="1" type="ORF">CP967_14585</name>
</gene>
<evidence type="ECO:0000313" key="1">
    <source>
        <dbReference type="EMBL" id="QEU73070.1"/>
    </source>
</evidence>
<proteinExistence type="predicted"/>
<dbReference type="CDD" id="cd02208">
    <property type="entry name" value="cupin_RmlC-like"/>
    <property type="match status" value="1"/>
</dbReference>
<dbReference type="KEGG" id="snk:CP967_14585"/>
<dbReference type="InterPro" id="IPR014710">
    <property type="entry name" value="RmlC-like_jellyroll"/>
</dbReference>
<dbReference type="EMBL" id="CP023702">
    <property type="protein sequence ID" value="QEU73070.1"/>
    <property type="molecule type" value="Genomic_DNA"/>
</dbReference>
<dbReference type="InterPro" id="IPR011051">
    <property type="entry name" value="RmlC_Cupin_sf"/>
</dbReference>
<organism evidence="1 2">
    <name type="scientific">Streptomyces nitrosporeus</name>
    <dbReference type="NCBI Taxonomy" id="28894"/>
    <lineage>
        <taxon>Bacteria</taxon>
        <taxon>Bacillati</taxon>
        <taxon>Actinomycetota</taxon>
        <taxon>Actinomycetes</taxon>
        <taxon>Kitasatosporales</taxon>
        <taxon>Streptomycetaceae</taxon>
        <taxon>Streptomyces</taxon>
    </lineage>
</organism>